<dbReference type="SUPFAM" id="SSF52821">
    <property type="entry name" value="Rhodanese/Cell cycle control phosphatase"/>
    <property type="match status" value="1"/>
</dbReference>
<dbReference type="AlphaFoldDB" id="A0A2S6NNE3"/>
<comment type="caution">
    <text evidence="3">The sequence shown here is derived from an EMBL/GenBank/DDBJ whole genome shotgun (WGS) entry which is preliminary data.</text>
</comment>
<dbReference type="Gene3D" id="3.40.250.10">
    <property type="entry name" value="Rhodanese-like domain"/>
    <property type="match status" value="1"/>
</dbReference>
<sequence>MTLASLGLCALLCTAAAPAESATPAPEPAGYRTSAYRAPVPATLNGRPALTTEQAAALWRQGRAVFIDALPQPPRPKGLPPDTIWHPKPRYDIPGSIWLPDTGYGELAPVMETWFEHSLQAATHGDRSRHLVFYCLADCWMSWNAARRAEALGYTQVDWYARGTDGWAAHGLPLEHREPRPRP</sequence>
<evidence type="ECO:0000259" key="2">
    <source>
        <dbReference type="PROSITE" id="PS50206"/>
    </source>
</evidence>
<evidence type="ECO:0000313" key="4">
    <source>
        <dbReference type="Proteomes" id="UP000239724"/>
    </source>
</evidence>
<accession>A0A2S6NNE3</accession>
<gene>
    <name evidence="3" type="ORF">CCS01_01970</name>
</gene>
<organism evidence="3 4">
    <name type="scientific">Rhodopila globiformis</name>
    <name type="common">Rhodopseudomonas globiformis</name>
    <dbReference type="NCBI Taxonomy" id="1071"/>
    <lineage>
        <taxon>Bacteria</taxon>
        <taxon>Pseudomonadati</taxon>
        <taxon>Pseudomonadota</taxon>
        <taxon>Alphaproteobacteria</taxon>
        <taxon>Acetobacterales</taxon>
        <taxon>Acetobacteraceae</taxon>
        <taxon>Rhodopila</taxon>
    </lineage>
</organism>
<feature type="chain" id="PRO_5015461691" evidence="1">
    <location>
        <begin position="20"/>
        <end position="183"/>
    </location>
</feature>
<keyword evidence="1" id="KW-0732">Signal</keyword>
<dbReference type="InterPro" id="IPR001763">
    <property type="entry name" value="Rhodanese-like_dom"/>
</dbReference>
<dbReference type="InterPro" id="IPR022376">
    <property type="entry name" value="PQQ_CXXCW"/>
</dbReference>
<evidence type="ECO:0000256" key="1">
    <source>
        <dbReference type="SAM" id="SignalP"/>
    </source>
</evidence>
<protein>
    <submittedName>
        <fullName evidence="3">Rhodanese</fullName>
    </submittedName>
</protein>
<evidence type="ECO:0000313" key="3">
    <source>
        <dbReference type="EMBL" id="PPQ38671.1"/>
    </source>
</evidence>
<dbReference type="CDD" id="cd00158">
    <property type="entry name" value="RHOD"/>
    <property type="match status" value="1"/>
</dbReference>
<feature type="signal peptide" evidence="1">
    <location>
        <begin position="1"/>
        <end position="19"/>
    </location>
</feature>
<dbReference type="NCBIfam" id="TIGR03865">
    <property type="entry name" value="PQQ_CXXCW"/>
    <property type="match status" value="1"/>
</dbReference>
<dbReference type="OrthoDB" id="176845at2"/>
<proteinExistence type="predicted"/>
<feature type="domain" description="Rhodanese" evidence="2">
    <location>
        <begin position="93"/>
        <end position="176"/>
    </location>
</feature>
<dbReference type="PROSITE" id="PS50206">
    <property type="entry name" value="RHODANESE_3"/>
    <property type="match status" value="1"/>
</dbReference>
<name>A0A2S6NNE3_RHOGL</name>
<dbReference type="EMBL" id="NHRY01000038">
    <property type="protein sequence ID" value="PPQ38671.1"/>
    <property type="molecule type" value="Genomic_DNA"/>
</dbReference>
<dbReference type="InterPro" id="IPR036873">
    <property type="entry name" value="Rhodanese-like_dom_sf"/>
</dbReference>
<reference evidence="3 4" key="1">
    <citation type="journal article" date="2018" name="Arch. Microbiol.">
        <title>New insights into the metabolic potential of the phototrophic purple bacterium Rhodopila globiformis DSM 161(T) from its draft genome sequence and evidence for a vanadium-dependent nitrogenase.</title>
        <authorList>
            <person name="Imhoff J.F."/>
            <person name="Rahn T."/>
            <person name="Kunzel S."/>
            <person name="Neulinger S.C."/>
        </authorList>
    </citation>
    <scope>NUCLEOTIDE SEQUENCE [LARGE SCALE GENOMIC DNA]</scope>
    <source>
        <strain evidence="3 4">DSM 161</strain>
    </source>
</reference>
<keyword evidence="4" id="KW-1185">Reference proteome</keyword>
<dbReference type="Proteomes" id="UP000239724">
    <property type="component" value="Unassembled WGS sequence"/>
</dbReference>
<dbReference type="Pfam" id="PF00581">
    <property type="entry name" value="Rhodanese"/>
    <property type="match status" value="1"/>
</dbReference>